<evidence type="ECO:0000313" key="3">
    <source>
        <dbReference type="EMBL" id="GGB09994.1"/>
    </source>
</evidence>
<dbReference type="RefSeq" id="WP_188510980.1">
    <property type="nucleotide sequence ID" value="NZ_BMGB01000001.1"/>
</dbReference>
<feature type="transmembrane region" description="Helical" evidence="1">
    <location>
        <begin position="117"/>
        <end position="138"/>
    </location>
</feature>
<dbReference type="EMBL" id="BMGB01000001">
    <property type="protein sequence ID" value="GGB09994.1"/>
    <property type="molecule type" value="Genomic_DNA"/>
</dbReference>
<feature type="transmembrane region" description="Helical" evidence="1">
    <location>
        <begin position="85"/>
        <end position="105"/>
    </location>
</feature>
<keyword evidence="4" id="KW-1185">Reference proteome</keyword>
<keyword evidence="1" id="KW-0812">Transmembrane</keyword>
<accession>A0A916SP92</accession>
<comment type="caution">
    <text evidence="3">The sequence shown here is derived from an EMBL/GenBank/DDBJ whole genome shotgun (WGS) entry which is preliminary data.</text>
</comment>
<dbReference type="Proteomes" id="UP000606922">
    <property type="component" value="Unassembled WGS sequence"/>
</dbReference>
<evidence type="ECO:0000259" key="2">
    <source>
        <dbReference type="Pfam" id="PF04892"/>
    </source>
</evidence>
<dbReference type="PANTHER" id="PTHR36834">
    <property type="entry name" value="MEMBRANE PROTEIN-RELATED"/>
    <property type="match status" value="1"/>
</dbReference>
<reference evidence="3" key="1">
    <citation type="journal article" date="2014" name="Int. J. Syst. Evol. Microbiol.">
        <title>Complete genome sequence of Corynebacterium casei LMG S-19264T (=DSM 44701T), isolated from a smear-ripened cheese.</title>
        <authorList>
            <consortium name="US DOE Joint Genome Institute (JGI-PGF)"/>
            <person name="Walter F."/>
            <person name="Albersmeier A."/>
            <person name="Kalinowski J."/>
            <person name="Ruckert C."/>
        </authorList>
    </citation>
    <scope>NUCLEOTIDE SEQUENCE</scope>
    <source>
        <strain evidence="3">CGMCC 1.12813</strain>
    </source>
</reference>
<feature type="transmembrane region" description="Helical" evidence="1">
    <location>
        <begin position="53"/>
        <end position="78"/>
    </location>
</feature>
<keyword evidence="1" id="KW-0472">Membrane</keyword>
<proteinExistence type="predicted"/>
<gene>
    <name evidence="3" type="ORF">GCM10010979_25800</name>
</gene>
<keyword evidence="1" id="KW-1133">Transmembrane helix</keyword>
<evidence type="ECO:0000313" key="4">
    <source>
        <dbReference type="Proteomes" id="UP000606922"/>
    </source>
</evidence>
<protein>
    <recommendedName>
        <fullName evidence="2">VanZ-like domain-containing protein</fullName>
    </recommendedName>
</protein>
<dbReference type="PANTHER" id="PTHR36834:SF1">
    <property type="entry name" value="INTEGRAL MEMBRANE PROTEIN"/>
    <property type="match status" value="1"/>
</dbReference>
<dbReference type="InterPro" id="IPR053150">
    <property type="entry name" value="Teicoplanin_resist-assoc"/>
</dbReference>
<sequence>MASRFRRRIVTVLLIGYAIFVMIITLTHRAPGSGYVTLLVYRVIEKLQERGITFITYLGVEFFGNILMFVPLGIFAALLISRKAWWTLLFMGTAFSGFIEFFQATFLPERYPEVRDLISNTTGFLIGAFFAVMLRLLVSHRDRLVEQDRRAAALAR</sequence>
<organism evidence="3 4">
    <name type="scientific">Conyzicola nivalis</name>
    <dbReference type="NCBI Taxonomy" id="1477021"/>
    <lineage>
        <taxon>Bacteria</taxon>
        <taxon>Bacillati</taxon>
        <taxon>Actinomycetota</taxon>
        <taxon>Actinomycetes</taxon>
        <taxon>Micrococcales</taxon>
        <taxon>Microbacteriaceae</taxon>
        <taxon>Conyzicola</taxon>
    </lineage>
</organism>
<feature type="domain" description="VanZ-like" evidence="2">
    <location>
        <begin position="15"/>
        <end position="134"/>
    </location>
</feature>
<evidence type="ECO:0000256" key="1">
    <source>
        <dbReference type="SAM" id="Phobius"/>
    </source>
</evidence>
<dbReference type="AlphaFoldDB" id="A0A916SP92"/>
<dbReference type="Pfam" id="PF04892">
    <property type="entry name" value="VanZ"/>
    <property type="match status" value="1"/>
</dbReference>
<reference evidence="3" key="2">
    <citation type="submission" date="2020-09" db="EMBL/GenBank/DDBJ databases">
        <authorList>
            <person name="Sun Q."/>
            <person name="Zhou Y."/>
        </authorList>
    </citation>
    <scope>NUCLEOTIDE SEQUENCE</scope>
    <source>
        <strain evidence="3">CGMCC 1.12813</strain>
    </source>
</reference>
<dbReference type="InterPro" id="IPR006976">
    <property type="entry name" value="VanZ-like"/>
</dbReference>
<name>A0A916SP92_9MICO</name>